<evidence type="ECO:0008006" key="5">
    <source>
        <dbReference type="Google" id="ProtNLM"/>
    </source>
</evidence>
<reference evidence="3" key="1">
    <citation type="journal article" date="2020" name="Stud. Mycol.">
        <title>101 Dothideomycetes genomes: a test case for predicting lifestyles and emergence of pathogens.</title>
        <authorList>
            <person name="Haridas S."/>
            <person name="Albert R."/>
            <person name="Binder M."/>
            <person name="Bloem J."/>
            <person name="Labutti K."/>
            <person name="Salamov A."/>
            <person name="Andreopoulos B."/>
            <person name="Baker S."/>
            <person name="Barry K."/>
            <person name="Bills G."/>
            <person name="Bluhm B."/>
            <person name="Cannon C."/>
            <person name="Castanera R."/>
            <person name="Culley D."/>
            <person name="Daum C."/>
            <person name="Ezra D."/>
            <person name="Gonzalez J."/>
            <person name="Henrissat B."/>
            <person name="Kuo A."/>
            <person name="Liang C."/>
            <person name="Lipzen A."/>
            <person name="Lutzoni F."/>
            <person name="Magnuson J."/>
            <person name="Mondo S."/>
            <person name="Nolan M."/>
            <person name="Ohm R."/>
            <person name="Pangilinan J."/>
            <person name="Park H.-J."/>
            <person name="Ramirez L."/>
            <person name="Alfaro M."/>
            <person name="Sun H."/>
            <person name="Tritt A."/>
            <person name="Yoshinaga Y."/>
            <person name="Zwiers L.-H."/>
            <person name="Turgeon B."/>
            <person name="Goodwin S."/>
            <person name="Spatafora J."/>
            <person name="Crous P."/>
            <person name="Grigoriev I."/>
        </authorList>
    </citation>
    <scope>NUCLEOTIDE SEQUENCE</scope>
    <source>
        <strain evidence="3">HMLAC05119</strain>
    </source>
</reference>
<dbReference type="EMBL" id="ML979139">
    <property type="protein sequence ID" value="KAF1912918.1"/>
    <property type="molecule type" value="Genomic_DNA"/>
</dbReference>
<dbReference type="Proteomes" id="UP000800096">
    <property type="component" value="Unassembled WGS sequence"/>
</dbReference>
<dbReference type="Pfam" id="PF00106">
    <property type="entry name" value="adh_short"/>
    <property type="match status" value="1"/>
</dbReference>
<keyword evidence="2" id="KW-0560">Oxidoreductase</keyword>
<protein>
    <recommendedName>
        <fullName evidence="5">NAD(P)-binding protein</fullName>
    </recommendedName>
</protein>
<evidence type="ECO:0000256" key="1">
    <source>
        <dbReference type="ARBA" id="ARBA00006484"/>
    </source>
</evidence>
<dbReference type="OrthoDB" id="542013at2759"/>
<comment type="similarity">
    <text evidence="1">Belongs to the short-chain dehydrogenases/reductases (SDR) family.</text>
</comment>
<evidence type="ECO:0000256" key="2">
    <source>
        <dbReference type="ARBA" id="ARBA00023002"/>
    </source>
</evidence>
<accession>A0A6A5QDG3</accession>
<keyword evidence="4" id="KW-1185">Reference proteome</keyword>
<dbReference type="InterPro" id="IPR036291">
    <property type="entry name" value="NAD(P)-bd_dom_sf"/>
</dbReference>
<gene>
    <name evidence="3" type="ORF">BDU57DRAFT_339175</name>
</gene>
<dbReference type="InterPro" id="IPR002347">
    <property type="entry name" value="SDR_fam"/>
</dbReference>
<dbReference type="AlphaFoldDB" id="A0A6A5QDG3"/>
<dbReference type="PRINTS" id="PR00081">
    <property type="entry name" value="GDHRDH"/>
</dbReference>
<dbReference type="PANTHER" id="PTHR24320">
    <property type="entry name" value="RETINOL DEHYDROGENASE"/>
    <property type="match status" value="1"/>
</dbReference>
<evidence type="ECO:0000313" key="3">
    <source>
        <dbReference type="EMBL" id="KAF1912918.1"/>
    </source>
</evidence>
<organism evidence="3 4">
    <name type="scientific">Ampelomyces quisqualis</name>
    <name type="common">Powdery mildew agent</name>
    <dbReference type="NCBI Taxonomy" id="50730"/>
    <lineage>
        <taxon>Eukaryota</taxon>
        <taxon>Fungi</taxon>
        <taxon>Dikarya</taxon>
        <taxon>Ascomycota</taxon>
        <taxon>Pezizomycotina</taxon>
        <taxon>Dothideomycetes</taxon>
        <taxon>Pleosporomycetidae</taxon>
        <taxon>Pleosporales</taxon>
        <taxon>Pleosporineae</taxon>
        <taxon>Phaeosphaeriaceae</taxon>
        <taxon>Ampelomyces</taxon>
    </lineage>
</organism>
<name>A0A6A5QDG3_AMPQU</name>
<dbReference type="GO" id="GO:0016491">
    <property type="term" value="F:oxidoreductase activity"/>
    <property type="evidence" value="ECO:0007669"/>
    <property type="project" value="UniProtKB-KW"/>
</dbReference>
<proteinExistence type="inferred from homology"/>
<evidence type="ECO:0000313" key="4">
    <source>
        <dbReference type="Proteomes" id="UP000800096"/>
    </source>
</evidence>
<dbReference type="Gene3D" id="3.40.50.720">
    <property type="entry name" value="NAD(P)-binding Rossmann-like Domain"/>
    <property type="match status" value="1"/>
</dbReference>
<sequence length="365" mass="40372">MAPSEIYKSFYTSLFTSLWALVFARLFTPQRVSKRDLSGQVAIVTGANSGIGLSIATQLARQNATVYLACRSVDRGRKAAEDIVSRVGEKSEGKVHCWELDTSSLTSVRRFCDRWIQEGNEIDMLVHNAGIASPPANSPTATKDGKDLVIVTNFLGSFLMTHLLEPHLSNTARVVLTSSTGHYSATRLLQPAPSPHPQTFLSNLRKCIGTKLNLGSSSAPAYAHSKAQQVLFAHLLQRRFSSDSDHQCSAHSFTPGFTSSAIFGKFDVSWRTWLTNPIFAVLKATERYVAADTDQGSRTGSWLAAEGAAHGGGGYWEWQVKRTSLVEFLRGVLGEEEFMKRSREEWGRWEEGVEIEWDMGVKYDS</sequence>
<dbReference type="SUPFAM" id="SSF51735">
    <property type="entry name" value="NAD(P)-binding Rossmann-fold domains"/>
    <property type="match status" value="1"/>
</dbReference>
<dbReference type="PANTHER" id="PTHR24320:SF152">
    <property type="entry name" value="SHORT-CHAIN DEHYDROGENASE_REDUCTASE FAMILY PROTEIN"/>
    <property type="match status" value="1"/>
</dbReference>